<evidence type="ECO:0000256" key="4">
    <source>
        <dbReference type="ARBA" id="ARBA00022801"/>
    </source>
</evidence>
<dbReference type="PaxDb" id="584708-Apau_1995"/>
<evidence type="ECO:0000313" key="8">
    <source>
        <dbReference type="Proteomes" id="UP000005096"/>
    </source>
</evidence>
<dbReference type="STRING" id="584708.Apau_1995"/>
<gene>
    <name evidence="7" type="ORF">Apau_1995</name>
</gene>
<dbReference type="RefSeq" id="WP_006301645.1">
    <property type="nucleotide sequence ID" value="NZ_CM001022.1"/>
</dbReference>
<dbReference type="CDD" id="cd01314">
    <property type="entry name" value="D-HYD"/>
    <property type="match status" value="1"/>
</dbReference>
<organism evidence="7 8">
    <name type="scientific">Aminomonas paucivorans DSM 12260</name>
    <dbReference type="NCBI Taxonomy" id="584708"/>
    <lineage>
        <taxon>Bacteria</taxon>
        <taxon>Thermotogati</taxon>
        <taxon>Synergistota</taxon>
        <taxon>Synergistia</taxon>
        <taxon>Synergistales</taxon>
        <taxon>Synergistaceae</taxon>
        <taxon>Aminomonas</taxon>
    </lineage>
</organism>
<evidence type="ECO:0000256" key="3">
    <source>
        <dbReference type="ARBA" id="ARBA00022723"/>
    </source>
</evidence>
<dbReference type="AlphaFoldDB" id="E3CX60"/>
<proteinExistence type="inferred from homology"/>
<dbReference type="NCBIfam" id="TIGR02033">
    <property type="entry name" value="D-hydantoinase"/>
    <property type="match status" value="1"/>
</dbReference>
<dbReference type="InterPro" id="IPR006680">
    <property type="entry name" value="Amidohydro-rel"/>
</dbReference>
<comment type="similarity">
    <text evidence="2">Belongs to the metallo-dependent hydrolases superfamily. Hydantoinase/dihydropyrimidinase family.</text>
</comment>
<evidence type="ECO:0000313" key="7">
    <source>
        <dbReference type="EMBL" id="EFQ24407.1"/>
    </source>
</evidence>
<keyword evidence="3" id="KW-0479">Metal-binding</keyword>
<dbReference type="InterPro" id="IPR011059">
    <property type="entry name" value="Metal-dep_hydrolase_composite"/>
</dbReference>
<keyword evidence="8" id="KW-1185">Reference proteome</keyword>
<dbReference type="GO" id="GO:0046872">
    <property type="term" value="F:metal ion binding"/>
    <property type="evidence" value="ECO:0007669"/>
    <property type="project" value="UniProtKB-KW"/>
</dbReference>
<dbReference type="InterPro" id="IPR032466">
    <property type="entry name" value="Metal_Hydrolase"/>
</dbReference>
<comment type="PTM">
    <text evidence="5">Carbamylation allows a single lysine to coordinate two divalent metal cations.</text>
</comment>
<name>E3CX60_9BACT</name>
<reference evidence="7 8" key="1">
    <citation type="journal article" date="2010" name="Stand. Genomic Sci.">
        <title>Non-contiguous finished genome sequence of Aminomonas paucivorans type strain (GLU-3).</title>
        <authorList>
            <person name="Pitluck S."/>
            <person name="Yasawong M."/>
            <person name="Held B."/>
            <person name="Lapidus A."/>
            <person name="Nolan M."/>
            <person name="Copeland A."/>
            <person name="Lucas S."/>
            <person name="Del Rio T.G."/>
            <person name="Tice H."/>
            <person name="Cheng J.F."/>
            <person name="Chertkov O."/>
            <person name="Goodwin L."/>
            <person name="Tapia R."/>
            <person name="Han C."/>
            <person name="Liolios K."/>
            <person name="Ivanova N."/>
            <person name="Mavromatis K."/>
            <person name="Ovchinnikova G."/>
            <person name="Pati A."/>
            <person name="Chen A."/>
            <person name="Palaniappan K."/>
            <person name="Land M."/>
            <person name="Hauser L."/>
            <person name="Chang Y.J."/>
            <person name="Jeffries C.D."/>
            <person name="Pukall R."/>
            <person name="Spring S."/>
            <person name="Rohde M."/>
            <person name="Sikorski J."/>
            <person name="Goker M."/>
            <person name="Woyke T."/>
            <person name="Bristow J."/>
            <person name="Eisen J.A."/>
            <person name="Markowitz V."/>
            <person name="Hugenholtz P."/>
            <person name="Kyrpides N.C."/>
            <person name="Klenk H.P."/>
        </authorList>
    </citation>
    <scope>NUCLEOTIDE SEQUENCE [LARGE SCALE GENOMIC DNA]</scope>
    <source>
        <strain evidence="7 8">DSM 12260</strain>
    </source>
</reference>
<dbReference type="OrthoDB" id="9765462at2"/>
<feature type="modified residue" description="N6-carboxylysine" evidence="5">
    <location>
        <position position="149"/>
    </location>
</feature>
<dbReference type="PANTHER" id="PTHR11647:SF1">
    <property type="entry name" value="COLLAPSIN RESPONSE MEDIATOR PROTEIN"/>
    <property type="match status" value="1"/>
</dbReference>
<evidence type="ECO:0000259" key="6">
    <source>
        <dbReference type="Pfam" id="PF01979"/>
    </source>
</evidence>
<dbReference type="eggNOG" id="COG0044">
    <property type="taxonomic scope" value="Bacteria"/>
</dbReference>
<sequence>MGTVFVGGQVVSPQGVCRADLRVEGERIDAVGFGLLRRGDETVDVSGRLLLPGGVDGHTHFDLPAGEFRTADDFASGTRAALAGGTTTVVDYATQFRGQTLAQGVEAWHALAEGRAFCDYGFHLAVTDWNEGVEREVPAVVEGGIPSFKMYMAYKGALQVDDGVLLRMARVLAPLGGLLCVHCENGDLVAALQEDLFARGERGPRAHPLSRPAEAEAEAVHRMTVLAELAGAPLLVVHVSAARSLEVLRAARSRGGRVFAETCPQYLLLDEGRYLLPPEEARKFVLSPPLRTREDQSALWEALDRGEVDTVATDHCSFHARGQKDRGAEDFRRIPSGLPGVEHRMELLYSAGVAEGRLSLGRYVEALCARPARLFGLYPRKGVLAPGSDADLVVLDPLGSRILRASEQVQRVDYCPYEGMEVRGRIEQVYLRGRRVVHRGRLLEGPPGGVYLRRRPFEGRN</sequence>
<dbReference type="SUPFAM" id="SSF51556">
    <property type="entry name" value="Metallo-dependent hydrolases"/>
    <property type="match status" value="1"/>
</dbReference>
<dbReference type="FunFam" id="3.20.20.140:FF:000076">
    <property type="entry name" value="Dihydropyrimidinase like 2"/>
    <property type="match status" value="1"/>
</dbReference>
<dbReference type="InterPro" id="IPR050378">
    <property type="entry name" value="Metallo-dep_Hydrolases_sf"/>
</dbReference>
<keyword evidence="4" id="KW-0378">Hydrolase</keyword>
<evidence type="ECO:0000256" key="5">
    <source>
        <dbReference type="PIRSR" id="PIRSR611778-50"/>
    </source>
</evidence>
<dbReference type="GO" id="GO:0016812">
    <property type="term" value="F:hydrolase activity, acting on carbon-nitrogen (but not peptide) bonds, in cyclic amides"/>
    <property type="evidence" value="ECO:0007669"/>
    <property type="project" value="TreeGrafter"/>
</dbReference>
<dbReference type="Gene3D" id="2.30.40.10">
    <property type="entry name" value="Urease, subunit C, domain 1"/>
    <property type="match status" value="1"/>
</dbReference>
<dbReference type="GO" id="GO:0005829">
    <property type="term" value="C:cytosol"/>
    <property type="evidence" value="ECO:0007669"/>
    <property type="project" value="TreeGrafter"/>
</dbReference>
<comment type="cofactor">
    <cofactor evidence="1">
        <name>Zn(2+)</name>
        <dbReference type="ChEBI" id="CHEBI:29105"/>
    </cofactor>
</comment>
<evidence type="ECO:0000256" key="2">
    <source>
        <dbReference type="ARBA" id="ARBA00008829"/>
    </source>
</evidence>
<accession>E3CX60</accession>
<dbReference type="SUPFAM" id="SSF51338">
    <property type="entry name" value="Composite domain of metallo-dependent hydrolases"/>
    <property type="match status" value="2"/>
</dbReference>
<dbReference type="Pfam" id="PF01979">
    <property type="entry name" value="Amidohydro_1"/>
    <property type="match status" value="1"/>
</dbReference>
<dbReference type="HOGENOM" id="CLU_015572_2_0_0"/>
<dbReference type="EMBL" id="CM001022">
    <property type="protein sequence ID" value="EFQ24407.1"/>
    <property type="molecule type" value="Genomic_DNA"/>
</dbReference>
<evidence type="ECO:0000256" key="1">
    <source>
        <dbReference type="ARBA" id="ARBA00001947"/>
    </source>
</evidence>
<dbReference type="Gene3D" id="3.20.20.140">
    <property type="entry name" value="Metal-dependent hydrolases"/>
    <property type="match status" value="1"/>
</dbReference>
<dbReference type="Proteomes" id="UP000005096">
    <property type="component" value="Chromosome"/>
</dbReference>
<dbReference type="InterPro" id="IPR011778">
    <property type="entry name" value="Hydantoinase/dihydroPyrase"/>
</dbReference>
<protein>
    <submittedName>
        <fullName evidence="7">Dihydropyrimidinase</fullName>
    </submittedName>
</protein>
<feature type="domain" description="Amidohydrolase-related" evidence="6">
    <location>
        <begin position="50"/>
        <end position="436"/>
    </location>
</feature>
<dbReference type="PANTHER" id="PTHR11647">
    <property type="entry name" value="HYDRANTOINASE/DIHYDROPYRIMIDINASE FAMILY MEMBER"/>
    <property type="match status" value="1"/>
</dbReference>